<dbReference type="InterPro" id="IPR041049">
    <property type="entry name" value="DUF5615"/>
</dbReference>
<dbReference type="Proteomes" id="UP000248134">
    <property type="component" value="Unassembled WGS sequence"/>
</dbReference>
<gene>
    <name evidence="2" type="ORF">DNX69_08165</name>
</gene>
<dbReference type="EMBL" id="QKQS01000013">
    <property type="protein sequence ID" value="PZA11993.1"/>
    <property type="molecule type" value="Genomic_DNA"/>
</dbReference>
<comment type="caution">
    <text evidence="2">The sequence shown here is derived from an EMBL/GenBank/DDBJ whole genome shotgun (WGS) entry which is preliminary data.</text>
</comment>
<sequence length="114" mass="12263">MSPRFMIDAQLPPALAEAFRRAGFDAVHVADIGLLSATDHQIWRAAIAKSAALVTKDRDFLMLRAATDSGPTVVWIRSGNASNRELLDLITGALPAILAAIAREEAVIEVSARR</sequence>
<organism evidence="2 3">
    <name type="scientific">Rhodopseudomonas palustris</name>
    <dbReference type="NCBI Taxonomy" id="1076"/>
    <lineage>
        <taxon>Bacteria</taxon>
        <taxon>Pseudomonadati</taxon>
        <taxon>Pseudomonadota</taxon>
        <taxon>Alphaproteobacteria</taxon>
        <taxon>Hyphomicrobiales</taxon>
        <taxon>Nitrobacteraceae</taxon>
        <taxon>Rhodopseudomonas</taxon>
    </lineage>
</organism>
<dbReference type="AlphaFoldDB" id="A0A323UIT9"/>
<proteinExistence type="predicted"/>
<dbReference type="Pfam" id="PF18480">
    <property type="entry name" value="DUF5615"/>
    <property type="match status" value="1"/>
</dbReference>
<evidence type="ECO:0000313" key="2">
    <source>
        <dbReference type="EMBL" id="PZA11993.1"/>
    </source>
</evidence>
<feature type="domain" description="DUF5615" evidence="1">
    <location>
        <begin position="4"/>
        <end position="107"/>
    </location>
</feature>
<name>A0A323UIT9_RHOPL</name>
<evidence type="ECO:0000313" key="3">
    <source>
        <dbReference type="Proteomes" id="UP000248134"/>
    </source>
</evidence>
<evidence type="ECO:0000259" key="1">
    <source>
        <dbReference type="Pfam" id="PF18480"/>
    </source>
</evidence>
<protein>
    <recommendedName>
        <fullName evidence="1">DUF5615 domain-containing protein</fullName>
    </recommendedName>
</protein>
<accession>A0A323UIT9</accession>
<reference evidence="2 3" key="1">
    <citation type="submission" date="2018-06" db="EMBL/GenBank/DDBJ databases">
        <title>Draft Whole-Genome Sequence of the purple photosynthetic bacterium Rhodospeudomonas palustris XCP.</title>
        <authorList>
            <person name="Rayyan A."/>
            <person name="Meyer T.E."/>
            <person name="Kyndt J.A."/>
        </authorList>
    </citation>
    <scope>NUCLEOTIDE SEQUENCE [LARGE SCALE GENOMIC DNA]</scope>
    <source>
        <strain evidence="2 3">XCP</strain>
    </source>
</reference>
<dbReference type="RefSeq" id="WP_041807294.1">
    <property type="nucleotide sequence ID" value="NZ_QKQS01000013.1"/>
</dbReference>
<dbReference type="OrthoDB" id="27473at2"/>